<dbReference type="AlphaFoldDB" id="X0T3Q4"/>
<reference evidence="1" key="1">
    <citation type="journal article" date="2014" name="Front. Microbiol.">
        <title>High frequency of phylogenetically diverse reductive dehalogenase-homologous genes in deep subseafloor sedimentary metagenomes.</title>
        <authorList>
            <person name="Kawai M."/>
            <person name="Futagami T."/>
            <person name="Toyoda A."/>
            <person name="Takaki Y."/>
            <person name="Nishi S."/>
            <person name="Hori S."/>
            <person name="Arai W."/>
            <person name="Tsubouchi T."/>
            <person name="Morono Y."/>
            <person name="Uchiyama I."/>
            <person name="Ito T."/>
            <person name="Fujiyama A."/>
            <person name="Inagaki F."/>
            <person name="Takami H."/>
        </authorList>
    </citation>
    <scope>NUCLEOTIDE SEQUENCE</scope>
    <source>
        <strain evidence="1">Expedition CK06-06</strain>
    </source>
</reference>
<accession>X0T3Q4</accession>
<proteinExistence type="predicted"/>
<evidence type="ECO:0000313" key="1">
    <source>
        <dbReference type="EMBL" id="GAF87874.1"/>
    </source>
</evidence>
<gene>
    <name evidence="1" type="ORF">S01H1_22309</name>
</gene>
<protein>
    <submittedName>
        <fullName evidence="1">Uncharacterized protein</fullName>
    </submittedName>
</protein>
<dbReference type="EMBL" id="BARS01012562">
    <property type="protein sequence ID" value="GAF87874.1"/>
    <property type="molecule type" value="Genomic_DNA"/>
</dbReference>
<sequence length="147" mass="17633">MARYSLNPWLIDPLMCWEKARKVLGILVPLKEKVNAENYPLYYRRKVLNLISRTPDYLNAIQTFCPPLAYFHLPENPDPELVLANLLPVEELWSLEHNLVMYLQKKVSEKELREQLNPLPERRKVSKLEFRRELNQLNLWEFLELTM</sequence>
<name>X0T3Q4_9ZZZZ</name>
<organism evidence="1">
    <name type="scientific">marine sediment metagenome</name>
    <dbReference type="NCBI Taxonomy" id="412755"/>
    <lineage>
        <taxon>unclassified sequences</taxon>
        <taxon>metagenomes</taxon>
        <taxon>ecological metagenomes</taxon>
    </lineage>
</organism>
<comment type="caution">
    <text evidence="1">The sequence shown here is derived from an EMBL/GenBank/DDBJ whole genome shotgun (WGS) entry which is preliminary data.</text>
</comment>